<evidence type="ECO:0000256" key="8">
    <source>
        <dbReference type="ARBA" id="ARBA00022975"/>
    </source>
</evidence>
<dbReference type="InterPro" id="IPR012135">
    <property type="entry name" value="Dihydroorotate_DH_1_2"/>
</dbReference>
<keyword evidence="6" id="KW-0285">Flavoprotein</keyword>
<evidence type="ECO:0000313" key="11">
    <source>
        <dbReference type="EMBL" id="VAV96078.1"/>
    </source>
</evidence>
<dbReference type="InterPro" id="IPR013785">
    <property type="entry name" value="Aldolase_TIM"/>
</dbReference>
<keyword evidence="5" id="KW-0963">Cytoplasm</keyword>
<dbReference type="GO" id="GO:0044205">
    <property type="term" value="P:'de novo' UMP biosynthetic process"/>
    <property type="evidence" value="ECO:0007669"/>
    <property type="project" value="UniProtKB-UniPathway"/>
</dbReference>
<dbReference type="EMBL" id="UOEK01000091">
    <property type="protein sequence ID" value="VAV96078.1"/>
    <property type="molecule type" value="Genomic_DNA"/>
</dbReference>
<keyword evidence="8" id="KW-0665">Pyrimidine biosynthesis</keyword>
<dbReference type="GO" id="GO:0006207">
    <property type="term" value="P:'de novo' pyrimidine nucleobase biosynthetic process"/>
    <property type="evidence" value="ECO:0007669"/>
    <property type="project" value="InterPro"/>
</dbReference>
<dbReference type="InterPro" id="IPR024920">
    <property type="entry name" value="Dihydroorotate_DH_1"/>
</dbReference>
<evidence type="ECO:0000256" key="9">
    <source>
        <dbReference type="ARBA" id="ARBA00023002"/>
    </source>
</evidence>
<dbReference type="GO" id="GO:0005737">
    <property type="term" value="C:cytoplasm"/>
    <property type="evidence" value="ECO:0007669"/>
    <property type="project" value="UniProtKB-SubCell"/>
</dbReference>
<feature type="domain" description="Dihydroorotate dehydrogenase catalytic" evidence="10">
    <location>
        <begin position="4"/>
        <end position="285"/>
    </location>
</feature>
<protein>
    <submittedName>
        <fullName evidence="11">Dihydroorotate dehydrogenase (NAD(+)), catalytic subunit</fullName>
        <ecNumber evidence="11">1.3.1.14</ecNumber>
    </submittedName>
</protein>
<dbReference type="GO" id="GO:0004589">
    <property type="term" value="F:dihydroorotate dehydrogenase (NAD+) activity"/>
    <property type="evidence" value="ECO:0007669"/>
    <property type="project" value="UniProtKB-EC"/>
</dbReference>
<dbReference type="PANTHER" id="PTHR48109">
    <property type="entry name" value="DIHYDROOROTATE DEHYDROGENASE (QUINONE), MITOCHONDRIAL-RELATED"/>
    <property type="match status" value="1"/>
</dbReference>
<dbReference type="AlphaFoldDB" id="A0A3B0S6P7"/>
<comment type="pathway">
    <text evidence="3">Pyrimidine metabolism; UMP biosynthesis via de novo pathway.</text>
</comment>
<gene>
    <name evidence="11" type="ORF">MNBD_ACTINO02-1327</name>
</gene>
<evidence type="ECO:0000256" key="7">
    <source>
        <dbReference type="ARBA" id="ARBA00022643"/>
    </source>
</evidence>
<dbReference type="SUPFAM" id="SSF51395">
    <property type="entry name" value="FMN-linked oxidoreductases"/>
    <property type="match status" value="1"/>
</dbReference>
<evidence type="ECO:0000256" key="6">
    <source>
        <dbReference type="ARBA" id="ARBA00022630"/>
    </source>
</evidence>
<dbReference type="InterPro" id="IPR050074">
    <property type="entry name" value="DHO_dehydrogenase"/>
</dbReference>
<name>A0A3B0S6P7_9ZZZZ</name>
<dbReference type="InterPro" id="IPR001295">
    <property type="entry name" value="Dihydroorotate_DH_CS"/>
</dbReference>
<dbReference type="EC" id="1.3.1.14" evidence="11"/>
<dbReference type="NCBIfam" id="TIGR01037">
    <property type="entry name" value="pyrD_sub1_fam"/>
    <property type="match status" value="1"/>
</dbReference>
<dbReference type="InterPro" id="IPR005720">
    <property type="entry name" value="Dihydroorotate_DH_cat"/>
</dbReference>
<dbReference type="PIRSF" id="PIRSF000164">
    <property type="entry name" value="DHO_oxidase"/>
    <property type="match status" value="1"/>
</dbReference>
<dbReference type="NCBIfam" id="NF005574">
    <property type="entry name" value="PRK07259.1"/>
    <property type="match status" value="1"/>
</dbReference>
<dbReference type="PANTHER" id="PTHR48109:SF1">
    <property type="entry name" value="DIHYDROOROTATE DEHYDROGENASE (FUMARATE)"/>
    <property type="match status" value="1"/>
</dbReference>
<evidence type="ECO:0000256" key="5">
    <source>
        <dbReference type="ARBA" id="ARBA00022490"/>
    </source>
</evidence>
<comment type="similarity">
    <text evidence="4">Belongs to the dihydroorotate dehydrogenase family. Type 1 subfamily.</text>
</comment>
<accession>A0A3B0S6P7</accession>
<sequence>MHSLETSLASVGLRTPIIGACGTVGSVVEMAGVADLGLYGAMVAKSVSLEPWTGRPAPRIAPAGTGMLNGIGIQNPGVATWAGTVGPQISGLNVPVWGSAVGGSPAEFAAVASGLVGAGVAAVELNLSCPNLKYGSIFALDPVASAAVVAGARSAVSVPLGAKLSPDSENICAVVDAVMTAGADWVVLGNTVRGFGIDIATRRPLLTGGIGGYSGPPIKPIVLRGVFEAAQAFPDVPIVGCGGVSTAEDVIEFMLAGASAVAVGTAHFARPRIATALVKGIERYLKKHRIESISELIGGVQPWP</sequence>
<evidence type="ECO:0000256" key="4">
    <source>
        <dbReference type="ARBA" id="ARBA00008008"/>
    </source>
</evidence>
<dbReference type="PROSITE" id="PS00912">
    <property type="entry name" value="DHODEHASE_2"/>
    <property type="match status" value="1"/>
</dbReference>
<dbReference type="InterPro" id="IPR049622">
    <property type="entry name" value="Dihydroorotate_DH_I"/>
</dbReference>
<reference evidence="11" key="1">
    <citation type="submission" date="2018-06" db="EMBL/GenBank/DDBJ databases">
        <authorList>
            <person name="Zhirakovskaya E."/>
        </authorList>
    </citation>
    <scope>NUCLEOTIDE SEQUENCE</scope>
</reference>
<comment type="subcellular location">
    <subcellularLocation>
        <location evidence="2">Cytoplasm</location>
    </subcellularLocation>
</comment>
<dbReference type="UniPathway" id="UPA00070"/>
<keyword evidence="9 11" id="KW-0560">Oxidoreductase</keyword>
<proteinExistence type="inferred from homology"/>
<evidence type="ECO:0000256" key="1">
    <source>
        <dbReference type="ARBA" id="ARBA00001917"/>
    </source>
</evidence>
<dbReference type="Gene3D" id="3.20.20.70">
    <property type="entry name" value="Aldolase class I"/>
    <property type="match status" value="1"/>
</dbReference>
<comment type="cofactor">
    <cofactor evidence="1">
        <name>FMN</name>
        <dbReference type="ChEBI" id="CHEBI:58210"/>
    </cofactor>
</comment>
<dbReference type="HAMAP" id="MF_00224">
    <property type="entry name" value="DHO_dh_type1"/>
    <property type="match status" value="1"/>
</dbReference>
<organism evidence="11">
    <name type="scientific">hydrothermal vent metagenome</name>
    <dbReference type="NCBI Taxonomy" id="652676"/>
    <lineage>
        <taxon>unclassified sequences</taxon>
        <taxon>metagenomes</taxon>
        <taxon>ecological metagenomes</taxon>
    </lineage>
</organism>
<evidence type="ECO:0000256" key="2">
    <source>
        <dbReference type="ARBA" id="ARBA00004496"/>
    </source>
</evidence>
<evidence type="ECO:0000256" key="3">
    <source>
        <dbReference type="ARBA" id="ARBA00004725"/>
    </source>
</evidence>
<dbReference type="Pfam" id="PF01180">
    <property type="entry name" value="DHO_dh"/>
    <property type="match status" value="1"/>
</dbReference>
<evidence type="ECO:0000259" key="10">
    <source>
        <dbReference type="Pfam" id="PF01180"/>
    </source>
</evidence>
<keyword evidence="7" id="KW-0288">FMN</keyword>